<dbReference type="PANTHER" id="PTHR44591:SF3">
    <property type="entry name" value="RESPONSE REGULATORY DOMAIN-CONTAINING PROTEIN"/>
    <property type="match status" value="1"/>
</dbReference>
<evidence type="ECO:0000256" key="2">
    <source>
        <dbReference type="PROSITE-ProRule" id="PRU00169"/>
    </source>
</evidence>
<dbReference type="Proteomes" id="UP000074119">
    <property type="component" value="Chromosome"/>
</dbReference>
<evidence type="ECO:0000313" key="5">
    <source>
        <dbReference type="Proteomes" id="UP000074119"/>
    </source>
</evidence>
<evidence type="ECO:0000256" key="1">
    <source>
        <dbReference type="ARBA" id="ARBA00022553"/>
    </source>
</evidence>
<sequence length="159" mass="17600">MEFFEKTEMHLGGREVKVLVVEDSRVERMRLQAVLQSMGLAVIAAENAAEALRFLKKHPVDIVLSDWRMPGVNGLDLCQRLAADPDLGRPYFIMLTGQSAGADLIAAMDSGADDFIAKPAWREELRVRLQAGIRSLQRGQSIKPGREYTGGFTRVSTKA</sequence>
<evidence type="ECO:0000259" key="3">
    <source>
        <dbReference type="PROSITE" id="PS50110"/>
    </source>
</evidence>
<dbReference type="STRING" id="1470434.AZF00_10785"/>
<dbReference type="InterPro" id="IPR011006">
    <property type="entry name" value="CheY-like_superfamily"/>
</dbReference>
<feature type="modified residue" description="4-aspartylphosphate" evidence="2">
    <location>
        <position position="66"/>
    </location>
</feature>
<dbReference type="SMART" id="SM00448">
    <property type="entry name" value="REC"/>
    <property type="match status" value="1"/>
</dbReference>
<gene>
    <name evidence="4" type="ORF">AZF00_10785</name>
</gene>
<dbReference type="PANTHER" id="PTHR44591">
    <property type="entry name" value="STRESS RESPONSE REGULATOR PROTEIN 1"/>
    <property type="match status" value="1"/>
</dbReference>
<dbReference type="KEGG" id="zal:AZF00_10785"/>
<name>A0A127M683_9GAMM</name>
<organism evidence="4 5">
    <name type="scientific">Zhongshania aliphaticivorans</name>
    <dbReference type="NCBI Taxonomy" id="1470434"/>
    <lineage>
        <taxon>Bacteria</taxon>
        <taxon>Pseudomonadati</taxon>
        <taxon>Pseudomonadota</taxon>
        <taxon>Gammaproteobacteria</taxon>
        <taxon>Cellvibrionales</taxon>
        <taxon>Spongiibacteraceae</taxon>
        <taxon>Zhongshania</taxon>
    </lineage>
</organism>
<keyword evidence="1 2" id="KW-0597">Phosphoprotein</keyword>
<dbReference type="CDD" id="cd17546">
    <property type="entry name" value="REC_hyHK_CKI1_RcsC-like"/>
    <property type="match status" value="1"/>
</dbReference>
<accession>A0A127M683</accession>
<protein>
    <recommendedName>
        <fullName evidence="3">Response regulatory domain-containing protein</fullName>
    </recommendedName>
</protein>
<evidence type="ECO:0000313" key="4">
    <source>
        <dbReference type="EMBL" id="AMO68750.1"/>
    </source>
</evidence>
<dbReference type="EMBL" id="CP014544">
    <property type="protein sequence ID" value="AMO68750.1"/>
    <property type="molecule type" value="Genomic_DNA"/>
</dbReference>
<dbReference type="AlphaFoldDB" id="A0A127M683"/>
<dbReference type="SUPFAM" id="SSF52172">
    <property type="entry name" value="CheY-like"/>
    <property type="match status" value="1"/>
</dbReference>
<reference evidence="4 5" key="1">
    <citation type="submission" date="2015-12" db="EMBL/GenBank/DDBJ databases">
        <authorList>
            <person name="Shamseldin A."/>
            <person name="Moawad H."/>
            <person name="Abd El-Rahim W.M."/>
            <person name="Sadowsky M.J."/>
        </authorList>
    </citation>
    <scope>NUCLEOTIDE SEQUENCE [LARGE SCALE GENOMIC DNA]</scope>
    <source>
        <strain evidence="4 5">SM2</strain>
    </source>
</reference>
<dbReference type="Gene3D" id="3.40.50.2300">
    <property type="match status" value="1"/>
</dbReference>
<dbReference type="Pfam" id="PF00072">
    <property type="entry name" value="Response_reg"/>
    <property type="match status" value="1"/>
</dbReference>
<dbReference type="GO" id="GO:0000160">
    <property type="term" value="P:phosphorelay signal transduction system"/>
    <property type="evidence" value="ECO:0007669"/>
    <property type="project" value="InterPro"/>
</dbReference>
<dbReference type="PROSITE" id="PS50110">
    <property type="entry name" value="RESPONSE_REGULATORY"/>
    <property type="match status" value="1"/>
</dbReference>
<feature type="domain" description="Response regulatory" evidence="3">
    <location>
        <begin position="17"/>
        <end position="133"/>
    </location>
</feature>
<proteinExistence type="predicted"/>
<dbReference type="RefSeq" id="WP_008249536.1">
    <property type="nucleotide sequence ID" value="NZ_CP014544.1"/>
</dbReference>
<dbReference type="InterPro" id="IPR001789">
    <property type="entry name" value="Sig_transdc_resp-reg_receiver"/>
</dbReference>
<dbReference type="InterPro" id="IPR050595">
    <property type="entry name" value="Bact_response_regulator"/>
</dbReference>